<keyword evidence="2" id="KW-0378">Hydrolase</keyword>
<comment type="caution">
    <text evidence="2">The sequence shown here is derived from an EMBL/GenBank/DDBJ whole genome shotgun (WGS) entry which is preliminary data.</text>
</comment>
<proteinExistence type="predicted"/>
<name>A0A4R4E374_9BACT</name>
<dbReference type="SUPFAM" id="SSF52266">
    <property type="entry name" value="SGNH hydrolase"/>
    <property type="match status" value="1"/>
</dbReference>
<dbReference type="InterPro" id="IPR036514">
    <property type="entry name" value="SGNH_hydro_sf"/>
</dbReference>
<dbReference type="Proteomes" id="UP000295164">
    <property type="component" value="Unassembled WGS sequence"/>
</dbReference>
<gene>
    <name evidence="2" type="ORF">E0486_04400</name>
</gene>
<dbReference type="EMBL" id="SKFH01000004">
    <property type="protein sequence ID" value="TCZ73926.1"/>
    <property type="molecule type" value="Genomic_DNA"/>
</dbReference>
<reference evidence="2 3" key="1">
    <citation type="submission" date="2019-03" db="EMBL/GenBank/DDBJ databases">
        <authorList>
            <person name="Kim M.K.M."/>
        </authorList>
    </citation>
    <scope>NUCLEOTIDE SEQUENCE [LARGE SCALE GENOMIC DNA]</scope>
    <source>
        <strain evidence="2 3">17J68-15</strain>
    </source>
</reference>
<dbReference type="Pfam" id="PF13472">
    <property type="entry name" value="Lipase_GDSL_2"/>
    <property type="match status" value="1"/>
</dbReference>
<protein>
    <submittedName>
        <fullName evidence="2">SGNH/GDSL hydrolase family protein</fullName>
    </submittedName>
</protein>
<dbReference type="OrthoDB" id="158267at2"/>
<keyword evidence="3" id="KW-1185">Reference proteome</keyword>
<evidence type="ECO:0000313" key="2">
    <source>
        <dbReference type="EMBL" id="TCZ73926.1"/>
    </source>
</evidence>
<dbReference type="Gene3D" id="3.40.50.1110">
    <property type="entry name" value="SGNH hydrolase"/>
    <property type="match status" value="1"/>
</dbReference>
<dbReference type="InterPro" id="IPR013830">
    <property type="entry name" value="SGNH_hydro"/>
</dbReference>
<evidence type="ECO:0000259" key="1">
    <source>
        <dbReference type="Pfam" id="PF13472"/>
    </source>
</evidence>
<sequence length="204" mass="22797">MEKLYTYLALGDSYTIGEALPIAESFPYQAVQRLRRDKVHMAPPELIARTGWTTDELQTALSGYTFLKQYDFVSLLIGVNNQYRGRTVEDYTPECEALLARAVALAHGRADHVFLLSIPDYGVTPFAREKSLDTDKIAREIDQFNAAARGLAAQYGANFIDITPGSRDAERDPSLLATDALHPSGKEYARWAIYLAESMALRMK</sequence>
<feature type="domain" description="SGNH hydrolase-type esterase" evidence="1">
    <location>
        <begin position="9"/>
        <end position="189"/>
    </location>
</feature>
<dbReference type="GO" id="GO:0016788">
    <property type="term" value="F:hydrolase activity, acting on ester bonds"/>
    <property type="evidence" value="ECO:0007669"/>
    <property type="project" value="UniProtKB-ARBA"/>
</dbReference>
<organism evidence="2 3">
    <name type="scientific">Flaviaesturariibacter aridisoli</name>
    <dbReference type="NCBI Taxonomy" id="2545761"/>
    <lineage>
        <taxon>Bacteria</taxon>
        <taxon>Pseudomonadati</taxon>
        <taxon>Bacteroidota</taxon>
        <taxon>Chitinophagia</taxon>
        <taxon>Chitinophagales</taxon>
        <taxon>Chitinophagaceae</taxon>
        <taxon>Flaviaestuariibacter</taxon>
    </lineage>
</organism>
<dbReference type="RefSeq" id="WP_131850926.1">
    <property type="nucleotide sequence ID" value="NZ_SKFH01000004.1"/>
</dbReference>
<accession>A0A4R4E374</accession>
<evidence type="ECO:0000313" key="3">
    <source>
        <dbReference type="Proteomes" id="UP000295164"/>
    </source>
</evidence>
<dbReference type="AlphaFoldDB" id="A0A4R4E374"/>